<dbReference type="EMBL" id="JBHFNS010000039">
    <property type="protein sequence ID" value="MFB2935328.1"/>
    <property type="molecule type" value="Genomic_DNA"/>
</dbReference>
<feature type="domain" description="N-acetyltransferase" evidence="1">
    <location>
        <begin position="7"/>
        <end position="187"/>
    </location>
</feature>
<dbReference type="InterPro" id="IPR016181">
    <property type="entry name" value="Acyl_CoA_acyltransferase"/>
</dbReference>
<proteinExistence type="predicted"/>
<gene>
    <name evidence="2" type="ORF">ACE1B6_08610</name>
</gene>
<name>A0ABV4Y9H0_9CYAN</name>
<evidence type="ECO:0000259" key="1">
    <source>
        <dbReference type="PROSITE" id="PS51186"/>
    </source>
</evidence>
<evidence type="ECO:0000313" key="3">
    <source>
        <dbReference type="Proteomes" id="UP001576776"/>
    </source>
</evidence>
<dbReference type="Pfam" id="PF00583">
    <property type="entry name" value="Acetyltransf_1"/>
    <property type="match status" value="1"/>
</dbReference>
<dbReference type="Gene3D" id="3.40.630.30">
    <property type="match status" value="1"/>
</dbReference>
<keyword evidence="3" id="KW-1185">Reference proteome</keyword>
<dbReference type="InterPro" id="IPR000182">
    <property type="entry name" value="GNAT_dom"/>
</dbReference>
<evidence type="ECO:0000313" key="2">
    <source>
        <dbReference type="EMBL" id="MFB2935328.1"/>
    </source>
</evidence>
<sequence length="187" mass="21312">MSQIEGLSFVEAQPENIGAIINIHNANVRGQNLSPNAGFLLTKTTEAEIEQNLSQGTKYFVAVNFSGEVLGFLTWAKPKISTEFLNQIIWLDESCKDKILSDRHLYIKTVATKPDYHGKGIAQFIYKSLYEQFPNSFISTFIVSQPLGNVRSIKFHEKQGFQQVGILRKERFLDLDNYESVLMFKEI</sequence>
<dbReference type="CDD" id="cd04301">
    <property type="entry name" value="NAT_SF"/>
    <property type="match status" value="1"/>
</dbReference>
<comment type="caution">
    <text evidence="2">The sequence shown here is derived from an EMBL/GenBank/DDBJ whole genome shotgun (WGS) entry which is preliminary data.</text>
</comment>
<protein>
    <submittedName>
        <fullName evidence="2">N-acetyltransferase family protein</fullName>
    </submittedName>
</protein>
<dbReference type="PROSITE" id="PS51186">
    <property type="entry name" value="GNAT"/>
    <property type="match status" value="1"/>
</dbReference>
<accession>A0ABV4Y9H0</accession>
<organism evidence="2 3">
    <name type="scientific">Floridaenema fluviatile BLCC-F154</name>
    <dbReference type="NCBI Taxonomy" id="3153640"/>
    <lineage>
        <taxon>Bacteria</taxon>
        <taxon>Bacillati</taxon>
        <taxon>Cyanobacteriota</taxon>
        <taxon>Cyanophyceae</taxon>
        <taxon>Oscillatoriophycideae</taxon>
        <taxon>Aerosakkonematales</taxon>
        <taxon>Aerosakkonemataceae</taxon>
        <taxon>Floridanema</taxon>
        <taxon>Floridanema fluviatile</taxon>
    </lineage>
</organism>
<reference evidence="2 3" key="1">
    <citation type="submission" date="2024-09" db="EMBL/GenBank/DDBJ databases">
        <title>Floridaenema gen nov. (Aerosakkonemataceae, Aerosakkonematales ord. nov., Cyanobacteria) from benthic tropical and subtropical fresh waters, with the description of four new species.</title>
        <authorList>
            <person name="Moretto J.A."/>
            <person name="Berthold D.E."/>
            <person name="Lefler F.W."/>
            <person name="Huang I.-S."/>
            <person name="Laughinghouse H. IV."/>
        </authorList>
    </citation>
    <scope>NUCLEOTIDE SEQUENCE [LARGE SCALE GENOMIC DNA]</scope>
    <source>
        <strain evidence="2 3">BLCC-F154</strain>
    </source>
</reference>
<dbReference type="SUPFAM" id="SSF55729">
    <property type="entry name" value="Acyl-CoA N-acyltransferases (Nat)"/>
    <property type="match status" value="1"/>
</dbReference>
<dbReference type="Proteomes" id="UP001576776">
    <property type="component" value="Unassembled WGS sequence"/>
</dbReference>
<dbReference type="RefSeq" id="WP_413256846.1">
    <property type="nucleotide sequence ID" value="NZ_JBHFNS010000039.1"/>
</dbReference>